<dbReference type="Proteomes" id="UP000646478">
    <property type="component" value="Unassembled WGS sequence"/>
</dbReference>
<reference evidence="1" key="2">
    <citation type="submission" date="2020-09" db="EMBL/GenBank/DDBJ databases">
        <authorList>
            <person name="Sun Q."/>
            <person name="Zhou Y."/>
        </authorList>
    </citation>
    <scope>NUCLEOTIDE SEQUENCE</scope>
    <source>
        <strain evidence="1">CGMCC 1.15082</strain>
    </source>
</reference>
<evidence type="ECO:0000313" key="1">
    <source>
        <dbReference type="EMBL" id="GGB09078.1"/>
    </source>
</evidence>
<dbReference type="EMBL" id="BMHH01000026">
    <property type="protein sequence ID" value="GGB09078.1"/>
    <property type="molecule type" value="Genomic_DNA"/>
</dbReference>
<sequence>MSRHIVTVTQGERKDDNGVIGYDPPLRTFFLNAFVDKETDEPELWLGWRRDEFPTLESIILAARSNGYELSALSQDTILSMLAESSKPARLSLGERLGIVL</sequence>
<dbReference type="RefSeq" id="WP_188826089.1">
    <property type="nucleotide sequence ID" value="NZ_BMHH01000026.1"/>
</dbReference>
<proteinExistence type="predicted"/>
<gene>
    <name evidence="1" type="ORF">GCM10011491_41290</name>
</gene>
<dbReference type="AlphaFoldDB" id="A0A916WKL8"/>
<protein>
    <submittedName>
        <fullName evidence="1">Uncharacterized protein</fullName>
    </submittedName>
</protein>
<keyword evidence="2" id="KW-1185">Reference proteome</keyword>
<organism evidence="1 2">
    <name type="scientific">Brucella endophytica</name>
    <dbReference type="NCBI Taxonomy" id="1963359"/>
    <lineage>
        <taxon>Bacteria</taxon>
        <taxon>Pseudomonadati</taxon>
        <taxon>Pseudomonadota</taxon>
        <taxon>Alphaproteobacteria</taxon>
        <taxon>Hyphomicrobiales</taxon>
        <taxon>Brucellaceae</taxon>
        <taxon>Brucella/Ochrobactrum group</taxon>
        <taxon>Brucella</taxon>
    </lineage>
</organism>
<reference evidence="1" key="1">
    <citation type="journal article" date="2014" name="Int. J. Syst. Evol. Microbiol.">
        <title>Complete genome sequence of Corynebacterium casei LMG S-19264T (=DSM 44701T), isolated from a smear-ripened cheese.</title>
        <authorList>
            <consortium name="US DOE Joint Genome Institute (JGI-PGF)"/>
            <person name="Walter F."/>
            <person name="Albersmeier A."/>
            <person name="Kalinowski J."/>
            <person name="Ruckert C."/>
        </authorList>
    </citation>
    <scope>NUCLEOTIDE SEQUENCE</scope>
    <source>
        <strain evidence="1">CGMCC 1.15082</strain>
    </source>
</reference>
<accession>A0A916WKL8</accession>
<evidence type="ECO:0000313" key="2">
    <source>
        <dbReference type="Proteomes" id="UP000646478"/>
    </source>
</evidence>
<comment type="caution">
    <text evidence="1">The sequence shown here is derived from an EMBL/GenBank/DDBJ whole genome shotgun (WGS) entry which is preliminary data.</text>
</comment>
<name>A0A916WKL8_9HYPH</name>